<feature type="active site" description="Nucleophile" evidence="6">
    <location>
        <position position="213"/>
    </location>
</feature>
<dbReference type="GO" id="GO:0071972">
    <property type="term" value="F:peptidoglycan L,D-transpeptidase activity"/>
    <property type="evidence" value="ECO:0007669"/>
    <property type="project" value="TreeGrafter"/>
</dbReference>
<keyword evidence="2" id="KW-0808">Transferase</keyword>
<dbReference type="InterPro" id="IPR038063">
    <property type="entry name" value="Transpep_catalytic_dom"/>
</dbReference>
<dbReference type="EMBL" id="VCLA01000209">
    <property type="protein sequence ID" value="MQT05650.1"/>
    <property type="molecule type" value="Genomic_DNA"/>
</dbReference>
<dbReference type="InterPro" id="IPR050979">
    <property type="entry name" value="LD-transpeptidase"/>
</dbReference>
<accession>A0A646KU90</accession>
<dbReference type="CDD" id="cd16913">
    <property type="entry name" value="YkuD_like"/>
    <property type="match status" value="1"/>
</dbReference>
<dbReference type="GO" id="GO:0016740">
    <property type="term" value="F:transferase activity"/>
    <property type="evidence" value="ECO:0007669"/>
    <property type="project" value="UniProtKB-KW"/>
</dbReference>
<dbReference type="GO" id="GO:0008360">
    <property type="term" value="P:regulation of cell shape"/>
    <property type="evidence" value="ECO:0007669"/>
    <property type="project" value="UniProtKB-UniRule"/>
</dbReference>
<proteinExistence type="predicted"/>
<dbReference type="Proteomes" id="UP000419138">
    <property type="component" value="Unassembled WGS sequence"/>
</dbReference>
<dbReference type="AlphaFoldDB" id="A0A646KU90"/>
<evidence type="ECO:0000256" key="7">
    <source>
        <dbReference type="SAM" id="MobiDB-lite"/>
    </source>
</evidence>
<evidence type="ECO:0000256" key="1">
    <source>
        <dbReference type="ARBA" id="ARBA00004752"/>
    </source>
</evidence>
<dbReference type="GO" id="GO:0018104">
    <property type="term" value="P:peptidoglycan-protein cross-linking"/>
    <property type="evidence" value="ECO:0007669"/>
    <property type="project" value="TreeGrafter"/>
</dbReference>
<evidence type="ECO:0000256" key="4">
    <source>
        <dbReference type="ARBA" id="ARBA00022984"/>
    </source>
</evidence>
<feature type="domain" description="L,D-TPase catalytic" evidence="8">
    <location>
        <begin position="127"/>
        <end position="237"/>
    </location>
</feature>
<evidence type="ECO:0000256" key="5">
    <source>
        <dbReference type="ARBA" id="ARBA00023316"/>
    </source>
</evidence>
<keyword evidence="5 6" id="KW-0961">Cell wall biogenesis/degradation</keyword>
<evidence type="ECO:0000259" key="8">
    <source>
        <dbReference type="PROSITE" id="PS52029"/>
    </source>
</evidence>
<evidence type="ECO:0000256" key="2">
    <source>
        <dbReference type="ARBA" id="ARBA00022679"/>
    </source>
</evidence>
<dbReference type="RefSeq" id="WP_153527277.1">
    <property type="nucleotide sequence ID" value="NZ_JBEPDZ010000006.1"/>
</dbReference>
<gene>
    <name evidence="9" type="ORF">FF041_37930</name>
</gene>
<feature type="active site" description="Proton donor/acceptor" evidence="6">
    <location>
        <position position="198"/>
    </location>
</feature>
<comment type="pathway">
    <text evidence="1 6">Cell wall biogenesis; peptidoglycan biosynthesis.</text>
</comment>
<dbReference type="PANTHER" id="PTHR30582">
    <property type="entry name" value="L,D-TRANSPEPTIDASE"/>
    <property type="match status" value="1"/>
</dbReference>
<evidence type="ECO:0000256" key="3">
    <source>
        <dbReference type="ARBA" id="ARBA00022960"/>
    </source>
</evidence>
<dbReference type="SUPFAM" id="SSF141523">
    <property type="entry name" value="L,D-transpeptidase catalytic domain-like"/>
    <property type="match status" value="1"/>
</dbReference>
<reference evidence="9 10" key="1">
    <citation type="submission" date="2019-05" db="EMBL/GenBank/DDBJ databases">
        <title>Comparative genomics and metabolomics analyses of clavulanic acid producing Streptomyces species provides insight into specialized metabolism and evolution of beta-lactam biosynthetic gene clusters.</title>
        <authorList>
            <person name="Moore M.A."/>
            <person name="Cruz-Morales P."/>
            <person name="Barona Gomez F."/>
            <person name="Kapil T."/>
        </authorList>
    </citation>
    <scope>NUCLEOTIDE SEQUENCE [LARGE SCALE GENOMIC DNA]</scope>
    <source>
        <strain evidence="9 10">NRRL 5741</strain>
    </source>
</reference>
<protein>
    <submittedName>
        <fullName evidence="9">L,D-transpeptidase</fullName>
    </submittedName>
</protein>
<evidence type="ECO:0000313" key="9">
    <source>
        <dbReference type="EMBL" id="MQT05650.1"/>
    </source>
</evidence>
<keyword evidence="3 6" id="KW-0133">Cell shape</keyword>
<dbReference type="Gene3D" id="2.40.440.10">
    <property type="entry name" value="L,D-transpeptidase catalytic domain-like"/>
    <property type="match status" value="1"/>
</dbReference>
<dbReference type="GO" id="GO:0071555">
    <property type="term" value="P:cell wall organization"/>
    <property type="evidence" value="ECO:0007669"/>
    <property type="project" value="UniProtKB-UniRule"/>
</dbReference>
<evidence type="ECO:0000313" key="10">
    <source>
        <dbReference type="Proteomes" id="UP000419138"/>
    </source>
</evidence>
<dbReference type="OrthoDB" id="8887048at2"/>
<dbReference type="PROSITE" id="PS52029">
    <property type="entry name" value="LD_TPASE"/>
    <property type="match status" value="1"/>
</dbReference>
<feature type="region of interest" description="Disordered" evidence="7">
    <location>
        <begin position="1"/>
        <end position="20"/>
    </location>
</feature>
<organism evidence="9 10">
    <name type="scientific">Streptomyces jumonjinensis</name>
    <dbReference type="NCBI Taxonomy" id="1945"/>
    <lineage>
        <taxon>Bacteria</taxon>
        <taxon>Bacillati</taxon>
        <taxon>Actinomycetota</taxon>
        <taxon>Actinomycetes</taxon>
        <taxon>Kitasatosporales</taxon>
        <taxon>Streptomycetaceae</taxon>
        <taxon>Streptomyces</taxon>
    </lineage>
</organism>
<dbReference type="PANTHER" id="PTHR30582:SF33">
    <property type="entry name" value="EXPORTED PROTEIN"/>
    <property type="match status" value="1"/>
</dbReference>
<sequence>MRSISTRRLHRPRPRRRSTGRRTALVLLTALFTTFGLAAGPAVAAGRTPDCSAATGPYQTAVERHLGVTPDGVQSAGDCAAIRTLQSRNGMEAANGYAGPETWRIVQYEKARADPMSLTGCPHGARLAVCVDLNRQLLWVWDGTQVAYGPVPIRSGKPGYATRTGVHRIYERVEKQWSELYEGPMPFSQFFDGGQALHASYRDIWEEPGSHGCVNLRYEDARRLWRGLRLDDAVHVWGTRGP</sequence>
<dbReference type="UniPathway" id="UPA00219"/>
<keyword evidence="4 6" id="KW-0573">Peptidoglycan synthesis</keyword>
<dbReference type="Pfam" id="PF03734">
    <property type="entry name" value="YkuD"/>
    <property type="match status" value="1"/>
</dbReference>
<dbReference type="GO" id="GO:0005576">
    <property type="term" value="C:extracellular region"/>
    <property type="evidence" value="ECO:0007669"/>
    <property type="project" value="TreeGrafter"/>
</dbReference>
<keyword evidence="10" id="KW-1185">Reference proteome</keyword>
<evidence type="ECO:0000256" key="6">
    <source>
        <dbReference type="PROSITE-ProRule" id="PRU01373"/>
    </source>
</evidence>
<name>A0A646KU90_STRJU</name>
<comment type="caution">
    <text evidence="9">The sequence shown here is derived from an EMBL/GenBank/DDBJ whole genome shotgun (WGS) entry which is preliminary data.</text>
</comment>
<dbReference type="InterPro" id="IPR005490">
    <property type="entry name" value="LD_TPept_cat_dom"/>
</dbReference>